<dbReference type="InterPro" id="IPR002078">
    <property type="entry name" value="Sigma_54_int"/>
</dbReference>
<dbReference type="PROSITE" id="PS50113">
    <property type="entry name" value="PAC"/>
    <property type="match status" value="1"/>
</dbReference>
<dbReference type="Pfam" id="PF08447">
    <property type="entry name" value="PAS_3"/>
    <property type="match status" value="1"/>
</dbReference>
<dbReference type="PRINTS" id="PR01590">
    <property type="entry name" value="HTHFIS"/>
</dbReference>
<dbReference type="Pfam" id="PF25601">
    <property type="entry name" value="AAA_lid_14"/>
    <property type="match status" value="1"/>
</dbReference>
<dbReference type="InterPro" id="IPR003593">
    <property type="entry name" value="AAA+_ATPase"/>
</dbReference>
<reference evidence="9" key="2">
    <citation type="submission" date="2021-04" db="EMBL/GenBank/DDBJ databases">
        <authorList>
            <person name="Gilroy R."/>
        </authorList>
    </citation>
    <scope>NUCLEOTIDE SEQUENCE</scope>
    <source>
        <strain evidence="9">ChiSxjej5B17-1746</strain>
    </source>
</reference>
<keyword evidence="2" id="KW-0067">ATP-binding</keyword>
<dbReference type="GO" id="GO:0006355">
    <property type="term" value="P:regulation of DNA-templated transcription"/>
    <property type="evidence" value="ECO:0007669"/>
    <property type="project" value="InterPro"/>
</dbReference>
<feature type="domain" description="PAC" evidence="8">
    <location>
        <begin position="99"/>
        <end position="151"/>
    </location>
</feature>
<dbReference type="FunFam" id="3.40.50.300:FF:000006">
    <property type="entry name" value="DNA-binding transcriptional regulator NtrC"/>
    <property type="match status" value="1"/>
</dbReference>
<feature type="domain" description="PAS" evidence="7">
    <location>
        <begin position="49"/>
        <end position="96"/>
    </location>
</feature>
<comment type="caution">
    <text evidence="9">The sequence shown here is derived from an EMBL/GenBank/DDBJ whole genome shotgun (WGS) entry which is preliminary data.</text>
</comment>
<evidence type="ECO:0000256" key="3">
    <source>
        <dbReference type="ARBA" id="ARBA00023015"/>
    </source>
</evidence>
<dbReference type="CDD" id="cd00009">
    <property type="entry name" value="AAA"/>
    <property type="match status" value="1"/>
</dbReference>
<dbReference type="AlphaFoldDB" id="A0A9D1R1I7"/>
<dbReference type="InterPro" id="IPR025662">
    <property type="entry name" value="Sigma_54_int_dom_ATP-bd_1"/>
</dbReference>
<dbReference type="PROSITE" id="PS00676">
    <property type="entry name" value="SIGMA54_INTERACT_2"/>
    <property type="match status" value="1"/>
</dbReference>
<dbReference type="InterPro" id="IPR013655">
    <property type="entry name" value="PAS_fold_3"/>
</dbReference>
<dbReference type="PROSITE" id="PS00675">
    <property type="entry name" value="SIGMA54_INTERACT_1"/>
    <property type="match status" value="1"/>
</dbReference>
<dbReference type="SUPFAM" id="SSF52540">
    <property type="entry name" value="P-loop containing nucleoside triphosphate hydrolases"/>
    <property type="match status" value="1"/>
</dbReference>
<evidence type="ECO:0000259" key="8">
    <source>
        <dbReference type="PROSITE" id="PS50113"/>
    </source>
</evidence>
<organism evidence="9 10">
    <name type="scientific">Candidatus Bilophila faecipullorum</name>
    <dbReference type="NCBI Taxonomy" id="2838482"/>
    <lineage>
        <taxon>Bacteria</taxon>
        <taxon>Pseudomonadati</taxon>
        <taxon>Thermodesulfobacteriota</taxon>
        <taxon>Desulfovibrionia</taxon>
        <taxon>Desulfovibrionales</taxon>
        <taxon>Desulfovibrionaceae</taxon>
        <taxon>Bilophila</taxon>
    </lineage>
</organism>
<dbReference type="InterPro" id="IPR025943">
    <property type="entry name" value="Sigma_54_int_dom_ATP-bd_2"/>
</dbReference>
<gene>
    <name evidence="9" type="ORF">H9874_04630</name>
</gene>
<dbReference type="PROSITE" id="PS00688">
    <property type="entry name" value="SIGMA54_INTERACT_3"/>
    <property type="match status" value="1"/>
</dbReference>
<dbReference type="Gene3D" id="1.10.10.60">
    <property type="entry name" value="Homeodomain-like"/>
    <property type="match status" value="1"/>
</dbReference>
<keyword evidence="3" id="KW-0805">Transcription regulation</keyword>
<dbReference type="InterPro" id="IPR025944">
    <property type="entry name" value="Sigma_54_int_dom_CS"/>
</dbReference>
<proteinExistence type="predicted"/>
<dbReference type="InterPro" id="IPR058031">
    <property type="entry name" value="AAA_lid_NorR"/>
</dbReference>
<evidence type="ECO:0000313" key="10">
    <source>
        <dbReference type="Proteomes" id="UP000824264"/>
    </source>
</evidence>
<dbReference type="Gene3D" id="1.10.8.60">
    <property type="match status" value="1"/>
</dbReference>
<dbReference type="Pfam" id="PF00158">
    <property type="entry name" value="Sigma54_activat"/>
    <property type="match status" value="1"/>
</dbReference>
<keyword evidence="5" id="KW-0804">Transcription</keyword>
<dbReference type="SUPFAM" id="SSF55785">
    <property type="entry name" value="PYP-like sensor domain (PAS domain)"/>
    <property type="match status" value="1"/>
</dbReference>
<keyword evidence="4" id="KW-0238">DNA-binding</keyword>
<dbReference type="Gene3D" id="3.30.450.20">
    <property type="entry name" value="PAS domain"/>
    <property type="match status" value="1"/>
</dbReference>
<evidence type="ECO:0000259" key="6">
    <source>
        <dbReference type="PROSITE" id="PS50045"/>
    </source>
</evidence>
<dbReference type="SMART" id="SM00086">
    <property type="entry name" value="PAC"/>
    <property type="match status" value="1"/>
</dbReference>
<dbReference type="EMBL" id="DXGI01000163">
    <property type="protein sequence ID" value="HIW78416.1"/>
    <property type="molecule type" value="Genomic_DNA"/>
</dbReference>
<keyword evidence="1" id="KW-0547">Nucleotide-binding</keyword>
<dbReference type="PANTHER" id="PTHR32071">
    <property type="entry name" value="TRANSCRIPTIONAL REGULATORY PROTEIN"/>
    <property type="match status" value="1"/>
</dbReference>
<feature type="domain" description="Sigma-54 factor interaction" evidence="6">
    <location>
        <begin position="169"/>
        <end position="392"/>
    </location>
</feature>
<evidence type="ECO:0000256" key="5">
    <source>
        <dbReference type="ARBA" id="ARBA00023163"/>
    </source>
</evidence>
<evidence type="ECO:0000256" key="2">
    <source>
        <dbReference type="ARBA" id="ARBA00022840"/>
    </source>
</evidence>
<dbReference type="InterPro" id="IPR009057">
    <property type="entry name" value="Homeodomain-like_sf"/>
</dbReference>
<protein>
    <submittedName>
        <fullName evidence="9">Sigma 54-interacting transcriptional regulator</fullName>
    </submittedName>
</protein>
<dbReference type="InterPro" id="IPR002197">
    <property type="entry name" value="HTH_Fis"/>
</dbReference>
<name>A0A9D1R1I7_9BACT</name>
<dbReference type="GO" id="GO:0005524">
    <property type="term" value="F:ATP binding"/>
    <property type="evidence" value="ECO:0007669"/>
    <property type="project" value="UniProtKB-KW"/>
</dbReference>
<dbReference type="Pfam" id="PF02954">
    <property type="entry name" value="HTH_8"/>
    <property type="match status" value="1"/>
</dbReference>
<dbReference type="SMART" id="SM00382">
    <property type="entry name" value="AAA"/>
    <property type="match status" value="1"/>
</dbReference>
<dbReference type="Proteomes" id="UP000824264">
    <property type="component" value="Unassembled WGS sequence"/>
</dbReference>
<evidence type="ECO:0000256" key="4">
    <source>
        <dbReference type="ARBA" id="ARBA00023125"/>
    </source>
</evidence>
<sequence length="470" mass="53332">MELYASVPGLGVEESYIRLLNHLPGLAYRCRVTENESSVFERIENVLEFASRGSYDLLGIPAEEMVRNQYNTIERMTHPDDLQKTRREIYDSIVAHQPYQVMYRVSLPSGRLKWIWDQGEGVFDADGKLRYLEGLMMDISEQKFQELELKEENRQLKASVSNLYGLGNIVGKSDAMRRVYGLILKAAETDTNVIIYGETGSGKDLVAKAIHEYSARKGNYVPVNCGAIPEQLLESEFFGHTKGAFSGAHANKEGYIGAAHNGTLFLDEIGELPIHLQVKLLRAIENKMYTPVGSNTPKVSSFRLIAATNQDLSRMVLEKKMRSDFYYRVHVLSITLPPLRERSGDIPLLVEAYMERKGLSCVLPLQVRLAMEHYDWPGNVRELHNFLDRYTAFGDVALESLGDAGKTDLLFPDLAHEGLTLEKATLQLEERMIRQALDRCRWRRGEAAAALGLNLRTLQRKMKRLGMNER</sequence>
<accession>A0A9D1R1I7</accession>
<dbReference type="InterPro" id="IPR027417">
    <property type="entry name" value="P-loop_NTPase"/>
</dbReference>
<dbReference type="SUPFAM" id="SSF46689">
    <property type="entry name" value="Homeodomain-like"/>
    <property type="match status" value="1"/>
</dbReference>
<dbReference type="InterPro" id="IPR035965">
    <property type="entry name" value="PAS-like_dom_sf"/>
</dbReference>
<evidence type="ECO:0000256" key="1">
    <source>
        <dbReference type="ARBA" id="ARBA00022741"/>
    </source>
</evidence>
<evidence type="ECO:0000259" key="7">
    <source>
        <dbReference type="PROSITE" id="PS50112"/>
    </source>
</evidence>
<dbReference type="InterPro" id="IPR000700">
    <property type="entry name" value="PAS-assoc_C"/>
</dbReference>
<dbReference type="PROSITE" id="PS50045">
    <property type="entry name" value="SIGMA54_INTERACT_4"/>
    <property type="match status" value="1"/>
</dbReference>
<dbReference type="Gene3D" id="3.40.50.300">
    <property type="entry name" value="P-loop containing nucleotide triphosphate hydrolases"/>
    <property type="match status" value="1"/>
</dbReference>
<dbReference type="PROSITE" id="PS50112">
    <property type="entry name" value="PAS"/>
    <property type="match status" value="1"/>
</dbReference>
<evidence type="ECO:0000313" key="9">
    <source>
        <dbReference type="EMBL" id="HIW78416.1"/>
    </source>
</evidence>
<dbReference type="GO" id="GO:0043565">
    <property type="term" value="F:sequence-specific DNA binding"/>
    <property type="evidence" value="ECO:0007669"/>
    <property type="project" value="InterPro"/>
</dbReference>
<reference evidence="9" key="1">
    <citation type="journal article" date="2021" name="PeerJ">
        <title>Extensive microbial diversity within the chicken gut microbiome revealed by metagenomics and culture.</title>
        <authorList>
            <person name="Gilroy R."/>
            <person name="Ravi A."/>
            <person name="Getino M."/>
            <person name="Pursley I."/>
            <person name="Horton D.L."/>
            <person name="Alikhan N.F."/>
            <person name="Baker D."/>
            <person name="Gharbi K."/>
            <person name="Hall N."/>
            <person name="Watson M."/>
            <person name="Adriaenssens E.M."/>
            <person name="Foster-Nyarko E."/>
            <person name="Jarju S."/>
            <person name="Secka A."/>
            <person name="Antonio M."/>
            <person name="Oren A."/>
            <person name="Chaudhuri R.R."/>
            <person name="La Ragione R."/>
            <person name="Hildebrand F."/>
            <person name="Pallen M.J."/>
        </authorList>
    </citation>
    <scope>NUCLEOTIDE SEQUENCE</scope>
    <source>
        <strain evidence="9">ChiSxjej5B17-1746</strain>
    </source>
</reference>
<dbReference type="InterPro" id="IPR000014">
    <property type="entry name" value="PAS"/>
</dbReference>
<dbReference type="InterPro" id="IPR001610">
    <property type="entry name" value="PAC"/>
</dbReference>
<dbReference type="CDD" id="cd00130">
    <property type="entry name" value="PAS"/>
    <property type="match status" value="1"/>
</dbReference>